<organism evidence="2 3">
    <name type="scientific">Mycena albidolilacea</name>
    <dbReference type="NCBI Taxonomy" id="1033008"/>
    <lineage>
        <taxon>Eukaryota</taxon>
        <taxon>Fungi</taxon>
        <taxon>Dikarya</taxon>
        <taxon>Basidiomycota</taxon>
        <taxon>Agaricomycotina</taxon>
        <taxon>Agaricomycetes</taxon>
        <taxon>Agaricomycetidae</taxon>
        <taxon>Agaricales</taxon>
        <taxon>Marasmiineae</taxon>
        <taxon>Mycenaceae</taxon>
        <taxon>Mycena</taxon>
    </lineage>
</organism>
<keyword evidence="1" id="KW-0812">Transmembrane</keyword>
<feature type="transmembrane region" description="Helical" evidence="1">
    <location>
        <begin position="15"/>
        <end position="37"/>
    </location>
</feature>
<reference evidence="2" key="1">
    <citation type="submission" date="2023-03" db="EMBL/GenBank/DDBJ databases">
        <title>Massive genome expansion in bonnet fungi (Mycena s.s.) driven by repeated elements and novel gene families across ecological guilds.</title>
        <authorList>
            <consortium name="Lawrence Berkeley National Laboratory"/>
            <person name="Harder C.B."/>
            <person name="Miyauchi S."/>
            <person name="Viragh M."/>
            <person name="Kuo A."/>
            <person name="Thoen E."/>
            <person name="Andreopoulos B."/>
            <person name="Lu D."/>
            <person name="Skrede I."/>
            <person name="Drula E."/>
            <person name="Henrissat B."/>
            <person name="Morin E."/>
            <person name="Kohler A."/>
            <person name="Barry K."/>
            <person name="LaButti K."/>
            <person name="Morin E."/>
            <person name="Salamov A."/>
            <person name="Lipzen A."/>
            <person name="Mereny Z."/>
            <person name="Hegedus B."/>
            <person name="Baldrian P."/>
            <person name="Stursova M."/>
            <person name="Weitz H."/>
            <person name="Taylor A."/>
            <person name="Grigoriev I.V."/>
            <person name="Nagy L.G."/>
            <person name="Martin F."/>
            <person name="Kauserud H."/>
        </authorList>
    </citation>
    <scope>NUCLEOTIDE SEQUENCE</scope>
    <source>
        <strain evidence="2">CBHHK002</strain>
    </source>
</reference>
<gene>
    <name evidence="2" type="ORF">DFH08DRAFT_976898</name>
</gene>
<evidence type="ECO:0000256" key="1">
    <source>
        <dbReference type="SAM" id="Phobius"/>
    </source>
</evidence>
<accession>A0AAD6Z204</accession>
<name>A0AAD6Z204_9AGAR</name>
<evidence type="ECO:0000313" key="2">
    <source>
        <dbReference type="EMBL" id="KAJ7303725.1"/>
    </source>
</evidence>
<proteinExistence type="predicted"/>
<dbReference type="AlphaFoldDB" id="A0AAD6Z204"/>
<feature type="transmembrane region" description="Helical" evidence="1">
    <location>
        <begin position="91"/>
        <end position="117"/>
    </location>
</feature>
<protein>
    <submittedName>
        <fullName evidence="2">Uncharacterized protein</fullName>
    </submittedName>
</protein>
<dbReference type="Proteomes" id="UP001218218">
    <property type="component" value="Unassembled WGS sequence"/>
</dbReference>
<feature type="transmembrane region" description="Helical" evidence="1">
    <location>
        <begin position="158"/>
        <end position="182"/>
    </location>
</feature>
<feature type="transmembrane region" description="Helical" evidence="1">
    <location>
        <begin position="129"/>
        <end position="146"/>
    </location>
</feature>
<keyword evidence="1" id="KW-1133">Transmembrane helix</keyword>
<sequence>MDPHSDTVPTKNIDLYIAMAEAFLYGAYAVMFGFYIHVLHTRGIPKTRFLPVATISLFLLCTAHLALLLAATTVLDQTDETSVVGAGDPSYLAFQLNFATNVIYVTNNVIADSIFIFRCHAIWNFDDRIIYFPILLTFGVGGLGYFDSGRSIVISRPLFDLSIATSVFTTFMLISLSGSFTIRGAVDS</sequence>
<keyword evidence="1" id="KW-0472">Membrane</keyword>
<evidence type="ECO:0000313" key="3">
    <source>
        <dbReference type="Proteomes" id="UP001218218"/>
    </source>
</evidence>
<feature type="transmembrane region" description="Helical" evidence="1">
    <location>
        <begin position="49"/>
        <end position="71"/>
    </location>
</feature>
<keyword evidence="3" id="KW-1185">Reference proteome</keyword>
<comment type="caution">
    <text evidence="2">The sequence shown here is derived from an EMBL/GenBank/DDBJ whole genome shotgun (WGS) entry which is preliminary data.</text>
</comment>
<dbReference type="EMBL" id="JARIHO010000103">
    <property type="protein sequence ID" value="KAJ7303725.1"/>
    <property type="molecule type" value="Genomic_DNA"/>
</dbReference>